<organism evidence="1 2">
    <name type="scientific">Nocardioides albertanoniae</name>
    <dbReference type="NCBI Taxonomy" id="1175486"/>
    <lineage>
        <taxon>Bacteria</taxon>
        <taxon>Bacillati</taxon>
        <taxon>Actinomycetota</taxon>
        <taxon>Actinomycetes</taxon>
        <taxon>Propionibacteriales</taxon>
        <taxon>Nocardioidaceae</taxon>
        <taxon>Nocardioides</taxon>
    </lineage>
</organism>
<accession>A0A543ACT5</accession>
<reference evidence="1 2" key="1">
    <citation type="submission" date="2019-06" db="EMBL/GenBank/DDBJ databases">
        <title>Sequencing the genomes of 1000 actinobacteria strains.</title>
        <authorList>
            <person name="Klenk H.-P."/>
        </authorList>
    </citation>
    <scope>NUCLEOTIDE SEQUENCE [LARGE SCALE GENOMIC DNA]</scope>
    <source>
        <strain evidence="1 2">DSM 25218</strain>
    </source>
</reference>
<sequence>MARFEDQALTARFGTPLAADDRKANPFHTSHVIQMLLSAGIDNLNGIRHLIWGRPPESSDRPVLHQATHFVLARAAIEDFATALWILGPSSRPVRVERTLRWHVQNIQDRSRAIEVLGVTQHSGEDRLKRLEEIAERSLGAVPPKFRGRGFTATEVVKYADATNPEGGNQELSTEFLWRLCSGFTHGRFWSSLLFLEQEHLATDDPDVISVRMTSDLTRALWPTKEAMHLLERLLKLHNQRNTPHFP</sequence>
<dbReference type="AlphaFoldDB" id="A0A543ACT5"/>
<name>A0A543ACT5_9ACTN</name>
<protein>
    <submittedName>
        <fullName evidence="1">Uncharacterized protein</fullName>
    </submittedName>
</protein>
<evidence type="ECO:0000313" key="2">
    <source>
        <dbReference type="Proteomes" id="UP000320209"/>
    </source>
</evidence>
<keyword evidence="2" id="KW-1185">Reference proteome</keyword>
<dbReference type="EMBL" id="VFOV01000001">
    <property type="protein sequence ID" value="TQL70387.1"/>
    <property type="molecule type" value="Genomic_DNA"/>
</dbReference>
<evidence type="ECO:0000313" key="1">
    <source>
        <dbReference type="EMBL" id="TQL70387.1"/>
    </source>
</evidence>
<dbReference type="Proteomes" id="UP000320209">
    <property type="component" value="Unassembled WGS sequence"/>
</dbReference>
<gene>
    <name evidence="1" type="ORF">FB381_4317</name>
</gene>
<proteinExistence type="predicted"/>
<comment type="caution">
    <text evidence="1">The sequence shown here is derived from an EMBL/GenBank/DDBJ whole genome shotgun (WGS) entry which is preliminary data.</text>
</comment>